<dbReference type="EMBL" id="CALNXK010000139">
    <property type="protein sequence ID" value="CAH3166938.1"/>
    <property type="molecule type" value="Genomic_DNA"/>
</dbReference>
<feature type="transmembrane region" description="Helical" evidence="1">
    <location>
        <begin position="61"/>
        <end position="81"/>
    </location>
</feature>
<proteinExistence type="predicted"/>
<comment type="caution">
    <text evidence="2">The sequence shown here is derived from an EMBL/GenBank/DDBJ whole genome shotgun (WGS) entry which is preliminary data.</text>
</comment>
<reference evidence="2 3" key="1">
    <citation type="submission" date="2022-05" db="EMBL/GenBank/DDBJ databases">
        <authorList>
            <consortium name="Genoscope - CEA"/>
            <person name="William W."/>
        </authorList>
    </citation>
    <scope>NUCLEOTIDE SEQUENCE [LARGE SCALE GENOMIC DNA]</scope>
</reference>
<feature type="non-terminal residue" evidence="2">
    <location>
        <position position="1"/>
    </location>
</feature>
<keyword evidence="1" id="KW-0472">Membrane</keyword>
<keyword evidence="1" id="KW-1133">Transmembrane helix</keyword>
<dbReference type="Proteomes" id="UP001159405">
    <property type="component" value="Unassembled WGS sequence"/>
</dbReference>
<name>A0ABN8QRT5_9CNID</name>
<gene>
    <name evidence="2" type="ORF">PLOB_00007935</name>
</gene>
<evidence type="ECO:0000313" key="3">
    <source>
        <dbReference type="Proteomes" id="UP001159405"/>
    </source>
</evidence>
<keyword evidence="1" id="KW-0812">Transmembrane</keyword>
<keyword evidence="3" id="KW-1185">Reference proteome</keyword>
<organism evidence="2 3">
    <name type="scientific">Porites lobata</name>
    <dbReference type="NCBI Taxonomy" id="104759"/>
    <lineage>
        <taxon>Eukaryota</taxon>
        <taxon>Metazoa</taxon>
        <taxon>Cnidaria</taxon>
        <taxon>Anthozoa</taxon>
        <taxon>Hexacorallia</taxon>
        <taxon>Scleractinia</taxon>
        <taxon>Fungiina</taxon>
        <taxon>Poritidae</taxon>
        <taxon>Porites</taxon>
    </lineage>
</organism>
<accession>A0ABN8QRT5</accession>
<evidence type="ECO:0000313" key="2">
    <source>
        <dbReference type="EMBL" id="CAH3166938.1"/>
    </source>
</evidence>
<feature type="non-terminal residue" evidence="2">
    <location>
        <position position="123"/>
    </location>
</feature>
<sequence>WGIFLGLYRQKGTASGRSVILWTSSLRTVTVAPEFEACWTTIHSYLCRPIVLVTANLTEEVYVFLLFFFYCLYLSWIRFLAETDRLDMSLFVAVTTNSVSSWARLPVMVLASTPKTWTVVLSG</sequence>
<protein>
    <submittedName>
        <fullName evidence="2">Uncharacterized protein</fullName>
    </submittedName>
</protein>
<evidence type="ECO:0000256" key="1">
    <source>
        <dbReference type="SAM" id="Phobius"/>
    </source>
</evidence>